<accession>A0A0F9DA49</accession>
<name>A0A0F9DA49_9ZZZZ</name>
<protein>
    <submittedName>
        <fullName evidence="2">Uncharacterized protein</fullName>
    </submittedName>
</protein>
<dbReference type="AlphaFoldDB" id="A0A0F9DA49"/>
<evidence type="ECO:0000256" key="1">
    <source>
        <dbReference type="SAM" id="MobiDB-lite"/>
    </source>
</evidence>
<feature type="region of interest" description="Disordered" evidence="1">
    <location>
        <begin position="1"/>
        <end position="27"/>
    </location>
</feature>
<gene>
    <name evidence="2" type="ORF">LCGC14_2513610</name>
</gene>
<dbReference type="EMBL" id="LAZR01040373">
    <property type="protein sequence ID" value="KKL14641.1"/>
    <property type="molecule type" value="Genomic_DNA"/>
</dbReference>
<evidence type="ECO:0000313" key="2">
    <source>
        <dbReference type="EMBL" id="KKL14641.1"/>
    </source>
</evidence>
<reference evidence="2" key="1">
    <citation type="journal article" date="2015" name="Nature">
        <title>Complex archaea that bridge the gap between prokaryotes and eukaryotes.</title>
        <authorList>
            <person name="Spang A."/>
            <person name="Saw J.H."/>
            <person name="Jorgensen S.L."/>
            <person name="Zaremba-Niedzwiedzka K."/>
            <person name="Martijn J."/>
            <person name="Lind A.E."/>
            <person name="van Eijk R."/>
            <person name="Schleper C."/>
            <person name="Guy L."/>
            <person name="Ettema T.J."/>
        </authorList>
    </citation>
    <scope>NUCLEOTIDE SEQUENCE</scope>
</reference>
<proteinExistence type="predicted"/>
<organism evidence="2">
    <name type="scientific">marine sediment metagenome</name>
    <dbReference type="NCBI Taxonomy" id="412755"/>
    <lineage>
        <taxon>unclassified sequences</taxon>
        <taxon>metagenomes</taxon>
        <taxon>ecological metagenomes</taxon>
    </lineage>
</organism>
<comment type="caution">
    <text evidence="2">The sequence shown here is derived from an EMBL/GenBank/DDBJ whole genome shotgun (WGS) entry which is preliminary data.</text>
</comment>
<sequence>MANGKFQGHYGDRKSRNSFSGGASDPVEIARIPNGESEIVIEKNTHSVYLAEQFGERKHYVILRNSDVTRKVIDALIKAAK</sequence>